<evidence type="ECO:0000313" key="2">
    <source>
        <dbReference type="Proteomes" id="UP000799767"/>
    </source>
</evidence>
<sequence length="222" mass="25671">MAAQTNAIQLAERPMDPQTECRLLSLAPELRNRIYHEIFSMSTFETPVRLVKFIVKSTDRPQTVLAFLQTCRQIRHEAEGVFFAINHIATPIQSLTQPLSTGNMSSVRLASIRTLTVRKARTLAIERFVERWLSQMPELKVLTFDEIPCWPPQKLYQILARYHPEVPLHQLSRLDRIRHTRPHYQRSMKHAPWRWEVSGEEFLAFITGGGVKGRITCIGKGE</sequence>
<gene>
    <name evidence="1" type="ORF">BDY17DRAFT_147301</name>
</gene>
<organism evidence="1 2">
    <name type="scientific">Neohortaea acidophila</name>
    <dbReference type="NCBI Taxonomy" id="245834"/>
    <lineage>
        <taxon>Eukaryota</taxon>
        <taxon>Fungi</taxon>
        <taxon>Dikarya</taxon>
        <taxon>Ascomycota</taxon>
        <taxon>Pezizomycotina</taxon>
        <taxon>Dothideomycetes</taxon>
        <taxon>Dothideomycetidae</taxon>
        <taxon>Mycosphaerellales</taxon>
        <taxon>Teratosphaeriaceae</taxon>
        <taxon>Neohortaea</taxon>
    </lineage>
</organism>
<keyword evidence="2" id="KW-1185">Reference proteome</keyword>
<dbReference type="GeneID" id="54470590"/>
<dbReference type="RefSeq" id="XP_033589994.1">
    <property type="nucleotide sequence ID" value="XM_033729588.1"/>
</dbReference>
<dbReference type="EMBL" id="MU001635">
    <property type="protein sequence ID" value="KAF2483424.1"/>
    <property type="molecule type" value="Genomic_DNA"/>
</dbReference>
<proteinExistence type="predicted"/>
<evidence type="ECO:0000313" key="1">
    <source>
        <dbReference type="EMBL" id="KAF2483424.1"/>
    </source>
</evidence>
<dbReference type="PANTHER" id="PTHR38790">
    <property type="entry name" value="2EXR DOMAIN-CONTAINING PROTEIN-RELATED"/>
    <property type="match status" value="1"/>
</dbReference>
<evidence type="ECO:0008006" key="3">
    <source>
        <dbReference type="Google" id="ProtNLM"/>
    </source>
</evidence>
<reference evidence="1" key="1">
    <citation type="journal article" date="2020" name="Stud. Mycol.">
        <title>101 Dothideomycetes genomes: a test case for predicting lifestyles and emergence of pathogens.</title>
        <authorList>
            <person name="Haridas S."/>
            <person name="Albert R."/>
            <person name="Binder M."/>
            <person name="Bloem J."/>
            <person name="Labutti K."/>
            <person name="Salamov A."/>
            <person name="Andreopoulos B."/>
            <person name="Baker S."/>
            <person name="Barry K."/>
            <person name="Bills G."/>
            <person name="Bluhm B."/>
            <person name="Cannon C."/>
            <person name="Castanera R."/>
            <person name="Culley D."/>
            <person name="Daum C."/>
            <person name="Ezra D."/>
            <person name="Gonzalez J."/>
            <person name="Henrissat B."/>
            <person name="Kuo A."/>
            <person name="Liang C."/>
            <person name="Lipzen A."/>
            <person name="Lutzoni F."/>
            <person name="Magnuson J."/>
            <person name="Mondo S."/>
            <person name="Nolan M."/>
            <person name="Ohm R."/>
            <person name="Pangilinan J."/>
            <person name="Park H.-J."/>
            <person name="Ramirez L."/>
            <person name="Alfaro M."/>
            <person name="Sun H."/>
            <person name="Tritt A."/>
            <person name="Yoshinaga Y."/>
            <person name="Zwiers L.-H."/>
            <person name="Turgeon B."/>
            <person name="Goodwin S."/>
            <person name="Spatafora J."/>
            <person name="Crous P."/>
            <person name="Grigoriev I."/>
        </authorList>
    </citation>
    <scope>NUCLEOTIDE SEQUENCE</scope>
    <source>
        <strain evidence="1">CBS 113389</strain>
    </source>
</reference>
<protein>
    <recommendedName>
        <fullName evidence="3">F-box domain-containing protein</fullName>
    </recommendedName>
</protein>
<dbReference type="AlphaFoldDB" id="A0A6A6PUP0"/>
<dbReference type="OrthoDB" id="5413827at2759"/>
<name>A0A6A6PUP0_9PEZI</name>
<dbReference type="Proteomes" id="UP000799767">
    <property type="component" value="Unassembled WGS sequence"/>
</dbReference>
<accession>A0A6A6PUP0</accession>